<comment type="caution">
    <text evidence="2">The sequence shown here is derived from an EMBL/GenBank/DDBJ whole genome shotgun (WGS) entry which is preliminary data.</text>
</comment>
<protein>
    <submittedName>
        <fullName evidence="2">DUF308 domain-containing protein</fullName>
    </submittedName>
</protein>
<proteinExistence type="predicted"/>
<dbReference type="InterPro" id="IPR005325">
    <property type="entry name" value="DUF308_memb"/>
</dbReference>
<reference evidence="2" key="2">
    <citation type="submission" date="2021-04" db="EMBL/GenBank/DDBJ databases">
        <authorList>
            <person name="Gilroy R."/>
        </authorList>
    </citation>
    <scope>NUCLEOTIDE SEQUENCE</scope>
    <source>
        <strain evidence="2">ChiHecec2B26-12326</strain>
    </source>
</reference>
<accession>A0A9D1XQR5</accession>
<feature type="transmembrane region" description="Helical" evidence="1">
    <location>
        <begin position="89"/>
        <end position="111"/>
    </location>
</feature>
<organism evidence="2 3">
    <name type="scientific">Candidatus Parabacteroides intestinigallinarum</name>
    <dbReference type="NCBI Taxonomy" id="2838722"/>
    <lineage>
        <taxon>Bacteria</taxon>
        <taxon>Pseudomonadati</taxon>
        <taxon>Bacteroidota</taxon>
        <taxon>Bacteroidia</taxon>
        <taxon>Bacteroidales</taxon>
        <taxon>Tannerellaceae</taxon>
        <taxon>Parabacteroides</taxon>
    </lineage>
</organism>
<dbReference type="GO" id="GO:0005886">
    <property type="term" value="C:plasma membrane"/>
    <property type="evidence" value="ECO:0007669"/>
    <property type="project" value="TreeGrafter"/>
</dbReference>
<sequence>MGSIHSAVVRGAFAMLLGFVLIVWPEAAIIYLVITVGILFILPGLFAILSYFTRPKDMFGEKKTFPIEGAGSVLFGAWLVIMPDFFVNIFMYVLGALLVIAGGQQLASLILARKWSRVPWGFYLMPTLVLITGVMILAYPFEAMANTFVIFGIASLFYGICEVINWYKFKKRISES</sequence>
<feature type="transmembrane region" description="Helical" evidence="1">
    <location>
        <begin position="64"/>
        <end position="83"/>
    </location>
</feature>
<keyword evidence="1" id="KW-0812">Transmembrane</keyword>
<dbReference type="AlphaFoldDB" id="A0A9D1XQR5"/>
<keyword evidence="1" id="KW-1133">Transmembrane helix</keyword>
<feature type="transmembrane region" description="Helical" evidence="1">
    <location>
        <begin position="147"/>
        <end position="167"/>
    </location>
</feature>
<feature type="transmembrane region" description="Helical" evidence="1">
    <location>
        <begin position="123"/>
        <end position="141"/>
    </location>
</feature>
<feature type="transmembrane region" description="Helical" evidence="1">
    <location>
        <begin position="7"/>
        <end position="24"/>
    </location>
</feature>
<reference evidence="2" key="1">
    <citation type="journal article" date="2021" name="PeerJ">
        <title>Extensive microbial diversity within the chicken gut microbiome revealed by metagenomics and culture.</title>
        <authorList>
            <person name="Gilroy R."/>
            <person name="Ravi A."/>
            <person name="Getino M."/>
            <person name="Pursley I."/>
            <person name="Horton D.L."/>
            <person name="Alikhan N.F."/>
            <person name="Baker D."/>
            <person name="Gharbi K."/>
            <person name="Hall N."/>
            <person name="Watson M."/>
            <person name="Adriaenssens E.M."/>
            <person name="Foster-Nyarko E."/>
            <person name="Jarju S."/>
            <person name="Secka A."/>
            <person name="Antonio M."/>
            <person name="Oren A."/>
            <person name="Chaudhuri R.R."/>
            <person name="La Ragione R."/>
            <person name="Hildebrand F."/>
            <person name="Pallen M.J."/>
        </authorList>
    </citation>
    <scope>NUCLEOTIDE SEQUENCE</scope>
    <source>
        <strain evidence="2">ChiHecec2B26-12326</strain>
    </source>
</reference>
<dbReference type="PANTHER" id="PTHR34989">
    <property type="entry name" value="PROTEIN HDED"/>
    <property type="match status" value="1"/>
</dbReference>
<dbReference type="InterPro" id="IPR052712">
    <property type="entry name" value="Acid_resist_chaperone_HdeD"/>
</dbReference>
<dbReference type="PANTHER" id="PTHR34989:SF1">
    <property type="entry name" value="PROTEIN HDED"/>
    <property type="match status" value="1"/>
</dbReference>
<name>A0A9D1XQR5_9BACT</name>
<evidence type="ECO:0000313" key="3">
    <source>
        <dbReference type="Proteomes" id="UP000823847"/>
    </source>
</evidence>
<evidence type="ECO:0000256" key="1">
    <source>
        <dbReference type="SAM" id="Phobius"/>
    </source>
</evidence>
<dbReference type="Proteomes" id="UP000823847">
    <property type="component" value="Unassembled WGS sequence"/>
</dbReference>
<dbReference type="Pfam" id="PF03729">
    <property type="entry name" value="DUF308"/>
    <property type="match status" value="2"/>
</dbReference>
<evidence type="ECO:0000313" key="2">
    <source>
        <dbReference type="EMBL" id="HIX85551.1"/>
    </source>
</evidence>
<gene>
    <name evidence="2" type="ORF">H9848_02935</name>
</gene>
<feature type="transmembrane region" description="Helical" evidence="1">
    <location>
        <begin position="30"/>
        <end position="52"/>
    </location>
</feature>
<keyword evidence="1" id="KW-0472">Membrane</keyword>
<dbReference type="EMBL" id="DXEN01000016">
    <property type="protein sequence ID" value="HIX85551.1"/>
    <property type="molecule type" value="Genomic_DNA"/>
</dbReference>